<comment type="caution">
    <text evidence="3">The sequence shown here is derived from an EMBL/GenBank/DDBJ whole genome shotgun (WGS) entry which is preliminary data.</text>
</comment>
<dbReference type="Pfam" id="PF00381">
    <property type="entry name" value="PTS-HPr"/>
    <property type="match status" value="1"/>
</dbReference>
<evidence type="ECO:0000313" key="3">
    <source>
        <dbReference type="EMBL" id="MBM3332294.1"/>
    </source>
</evidence>
<dbReference type="Proteomes" id="UP000779900">
    <property type="component" value="Unassembled WGS sequence"/>
</dbReference>
<proteinExistence type="predicted"/>
<evidence type="ECO:0000256" key="1">
    <source>
        <dbReference type="SAM" id="MobiDB-lite"/>
    </source>
</evidence>
<feature type="compositionally biased region" description="Basic and acidic residues" evidence="1">
    <location>
        <begin position="151"/>
        <end position="165"/>
    </location>
</feature>
<dbReference type="AlphaFoldDB" id="A0A938BTV1"/>
<gene>
    <name evidence="3" type="ORF">FJY68_10695</name>
</gene>
<dbReference type="InterPro" id="IPR035895">
    <property type="entry name" value="HPr-like_sf"/>
</dbReference>
<protein>
    <submittedName>
        <fullName evidence="3">HPr family phosphocarrier protein</fullName>
    </submittedName>
</protein>
<dbReference type="SUPFAM" id="SSF55594">
    <property type="entry name" value="HPr-like"/>
    <property type="match status" value="1"/>
</dbReference>
<sequence>MIKAALDVKSWNPREAVAFGVRARRFASKIALSAGETRIDGKDAVEVLYLKPQLGRVIVLEVSGEDEQAAFDALLGGLSAVVGTAGSMGGRLRVHVVEPAESGLEVRSRRPKARATLGDFWLRLLQAWRVIPSLKPEYTRPAPVMRLGPSGRRERPRDPLGDIMRRVGVPSPQHGAYREFARELGRALACSDDDREVKHAVAAVLAWAESRGLSSDLLESIAVETVVRLKANALP</sequence>
<dbReference type="EMBL" id="VGIR01000073">
    <property type="protein sequence ID" value="MBM3332294.1"/>
    <property type="molecule type" value="Genomic_DNA"/>
</dbReference>
<name>A0A938BTV1_UNCW3</name>
<reference evidence="3" key="1">
    <citation type="submission" date="2019-03" db="EMBL/GenBank/DDBJ databases">
        <title>Lake Tanganyika Metagenome-Assembled Genomes (MAGs).</title>
        <authorList>
            <person name="Tran P."/>
        </authorList>
    </citation>
    <scope>NUCLEOTIDE SEQUENCE</scope>
    <source>
        <strain evidence="3">K_DeepCast_150m_m2_040</strain>
    </source>
</reference>
<evidence type="ECO:0000259" key="2">
    <source>
        <dbReference type="Pfam" id="PF00381"/>
    </source>
</evidence>
<feature type="domain" description="HPr" evidence="2">
    <location>
        <begin position="14"/>
        <end position="74"/>
    </location>
</feature>
<dbReference type="InterPro" id="IPR000032">
    <property type="entry name" value="HPr-like"/>
</dbReference>
<accession>A0A938BTV1</accession>
<evidence type="ECO:0000313" key="4">
    <source>
        <dbReference type="Proteomes" id="UP000779900"/>
    </source>
</evidence>
<organism evidence="3 4">
    <name type="scientific">candidate division WOR-3 bacterium</name>
    <dbReference type="NCBI Taxonomy" id="2052148"/>
    <lineage>
        <taxon>Bacteria</taxon>
        <taxon>Bacteria division WOR-3</taxon>
    </lineage>
</organism>
<dbReference type="Gene3D" id="3.30.1340.10">
    <property type="entry name" value="HPr-like"/>
    <property type="match status" value="1"/>
</dbReference>
<feature type="region of interest" description="Disordered" evidence="1">
    <location>
        <begin position="142"/>
        <end position="168"/>
    </location>
</feature>